<gene>
    <name evidence="2" type="ORF">SHKM778_10380</name>
</gene>
<feature type="compositionally biased region" description="Low complexity" evidence="1">
    <location>
        <begin position="69"/>
        <end position="89"/>
    </location>
</feature>
<evidence type="ECO:0000313" key="2">
    <source>
        <dbReference type="EMBL" id="BFO14650.1"/>
    </source>
</evidence>
<proteinExistence type="predicted"/>
<protein>
    <submittedName>
        <fullName evidence="2">Uncharacterized protein</fullName>
    </submittedName>
</protein>
<dbReference type="EMBL" id="AP035768">
    <property type="protein sequence ID" value="BFO14650.1"/>
    <property type="molecule type" value="Genomic_DNA"/>
</dbReference>
<accession>A0AAT9HB89</accession>
<evidence type="ECO:0000256" key="1">
    <source>
        <dbReference type="SAM" id="MobiDB-lite"/>
    </source>
</evidence>
<sequence length="127" mass="13394">MNDRHPSGTMAPAPASDAAAETYASYGTQEAQYGDFTTYGGYDTTGYDATHFGTGAHTAGGFPTDPSSATCRAAARTRVPMRRPATGPRAARRPDSTTPTRPRIRPRTTPAATTRPPGPPASSRRPR</sequence>
<feature type="compositionally biased region" description="Low complexity" evidence="1">
    <location>
        <begin position="11"/>
        <end position="26"/>
    </location>
</feature>
<reference evidence="2" key="1">
    <citation type="submission" date="2024-06" db="EMBL/GenBank/DDBJ databases">
        <authorList>
            <consortium name="consrtm"/>
            <person name="Uemura M."/>
            <person name="Terahara T."/>
        </authorList>
    </citation>
    <scope>NUCLEOTIDE SEQUENCE</scope>
    <source>
        <strain evidence="2">KM77-8</strain>
    </source>
</reference>
<name>A0AAT9HB89_9ACTN</name>
<dbReference type="AlphaFoldDB" id="A0AAT9HB89"/>
<feature type="region of interest" description="Disordered" evidence="1">
    <location>
        <begin position="1"/>
        <end position="127"/>
    </location>
</feature>
<feature type="compositionally biased region" description="Low complexity" evidence="1">
    <location>
        <begin position="96"/>
        <end position="115"/>
    </location>
</feature>
<reference evidence="2" key="2">
    <citation type="submission" date="2024-07" db="EMBL/GenBank/DDBJ databases">
        <title>Streptomyces haneummycinica sp. nov., a new antibiotic-producing actinobacterium isolated from marine sediment.</title>
        <authorList>
            <person name="Uemura M."/>
            <person name="Hamada M."/>
            <person name="Hirano S."/>
            <person name="Kobayashi K."/>
            <person name="Ohshiro T."/>
            <person name="Kobayashi T."/>
            <person name="Terahara T."/>
        </authorList>
    </citation>
    <scope>NUCLEOTIDE SEQUENCE</scope>
    <source>
        <strain evidence="2">KM77-8</strain>
    </source>
</reference>
<organism evidence="2">
    <name type="scientific">Streptomyces haneummycinicus</name>
    <dbReference type="NCBI Taxonomy" id="3074435"/>
    <lineage>
        <taxon>Bacteria</taxon>
        <taxon>Bacillati</taxon>
        <taxon>Actinomycetota</taxon>
        <taxon>Actinomycetes</taxon>
        <taxon>Kitasatosporales</taxon>
        <taxon>Streptomycetaceae</taxon>
        <taxon>Streptomyces</taxon>
    </lineage>
</organism>
<feature type="compositionally biased region" description="Low complexity" evidence="1">
    <location>
        <begin position="33"/>
        <end position="62"/>
    </location>
</feature>